<evidence type="ECO:0000313" key="3">
    <source>
        <dbReference type="Proteomes" id="UP001444661"/>
    </source>
</evidence>
<name>A0ABR1UBU1_9PEZI</name>
<reference evidence="2 3" key="1">
    <citation type="submission" date="2023-01" db="EMBL/GenBank/DDBJ databases">
        <title>Analysis of 21 Apiospora genomes using comparative genomics revels a genus with tremendous synthesis potential of carbohydrate active enzymes and secondary metabolites.</title>
        <authorList>
            <person name="Sorensen T."/>
        </authorList>
    </citation>
    <scope>NUCLEOTIDE SEQUENCE [LARGE SCALE GENOMIC DNA]</scope>
    <source>
        <strain evidence="2 3">CBS 33761</strain>
    </source>
</reference>
<proteinExistence type="predicted"/>
<dbReference type="EMBL" id="JAQQWK010000001">
    <property type="protein sequence ID" value="KAK8056369.1"/>
    <property type="molecule type" value="Genomic_DNA"/>
</dbReference>
<feature type="compositionally biased region" description="Acidic residues" evidence="1">
    <location>
        <begin position="795"/>
        <end position="817"/>
    </location>
</feature>
<feature type="region of interest" description="Disordered" evidence="1">
    <location>
        <begin position="732"/>
        <end position="829"/>
    </location>
</feature>
<evidence type="ECO:0008006" key="4">
    <source>
        <dbReference type="Google" id="ProtNLM"/>
    </source>
</evidence>
<sequence length="853" mass="94842">MMNSAAFGSPELQVTKQVHSDIDNMAAPSEPSKSQVIVHEQPMPSIARLLGEKKPEWEAVQTKKRPLFLLDLPVDILGLIVKEITHTNDLTSLALTCSTLYNLSVPHIYARFDIVWPDSTIPSNESKGVDALTYGLSTLCLGSKFAQRSRWTKARKSGTMGTSQRLIDNQYAKYTRKFSLGNGPKDWVAEYNITKESGKMLGTLVALAVNKMANLETFVWDMPTGVLSDVFMALASTQDFEPDGKHKLQKVWIRWHDNMAITGADSPMSTPPAPPVAPMTIPTVPALSPVSAMNAMSSAGRPPRYADSHVEYPTFSVLPSLKSLTVLDIDELAYLDEMSELIERSQSTLRELRVGISQKAIGQDFANTWDGDNLHQVDFNARWPGESAIPEKRLGGVLGVLVGRIFEMRRKGIPRSKQRVAPEETPAATPDSAAGDGAVQDSTQQDKQSALPRRPRDPNFDHGDVISNNSPEGRKRLDGKLALETLELERVSLAMQVCCKAFDWSVLKSLTILDCNQHETLWKMLKRRFQPTQVLPGSPPGTPLQYHMALRRIHTDLATPALIKFVKETLAPNSLEVFFLQDRRRSTTPPRVTVDQIFNGALKRHRGSLKKLLLDSSDNLGTESKSNRWRHWVLSGDIVTYLTSGRMPNLKELAVAINYRDWHRFLQRLPNIPQLRSLYIQHMLDPFDGGFEPRELALQLVDIVTLRPEIQLCYIGIASKCFEILEASRGTSSAHQGSHTHGSHQHHHNNNIAGNMTAADVDEEEDEDEHSDGDTEDENDDGDDAGGGNVITDAATDDEDGGNSSDDSIDEGGDSDTESVFQEPDQGKSHLRLREILFYDDKVAIFKARHARL</sequence>
<protein>
    <recommendedName>
        <fullName evidence="4">F-box domain-containing protein</fullName>
    </recommendedName>
</protein>
<feature type="compositionally biased region" description="Acidic residues" evidence="1">
    <location>
        <begin position="760"/>
        <end position="784"/>
    </location>
</feature>
<feature type="compositionally biased region" description="Basic and acidic residues" evidence="1">
    <location>
        <begin position="454"/>
        <end position="464"/>
    </location>
</feature>
<feature type="region of interest" description="Disordered" evidence="1">
    <location>
        <begin position="413"/>
        <end position="474"/>
    </location>
</feature>
<dbReference type="Proteomes" id="UP001444661">
    <property type="component" value="Unassembled WGS sequence"/>
</dbReference>
<comment type="caution">
    <text evidence="2">The sequence shown here is derived from an EMBL/GenBank/DDBJ whole genome shotgun (WGS) entry which is preliminary data.</text>
</comment>
<accession>A0ABR1UBU1</accession>
<keyword evidence="3" id="KW-1185">Reference proteome</keyword>
<gene>
    <name evidence="2" type="ORF">PG993_001596</name>
</gene>
<dbReference type="SUPFAM" id="SSF52047">
    <property type="entry name" value="RNI-like"/>
    <property type="match status" value="1"/>
</dbReference>
<evidence type="ECO:0000313" key="2">
    <source>
        <dbReference type="EMBL" id="KAK8056369.1"/>
    </source>
</evidence>
<evidence type="ECO:0000256" key="1">
    <source>
        <dbReference type="SAM" id="MobiDB-lite"/>
    </source>
</evidence>
<organism evidence="2 3">
    <name type="scientific">Apiospora rasikravindrae</name>
    <dbReference type="NCBI Taxonomy" id="990691"/>
    <lineage>
        <taxon>Eukaryota</taxon>
        <taxon>Fungi</taxon>
        <taxon>Dikarya</taxon>
        <taxon>Ascomycota</taxon>
        <taxon>Pezizomycotina</taxon>
        <taxon>Sordariomycetes</taxon>
        <taxon>Xylariomycetidae</taxon>
        <taxon>Amphisphaeriales</taxon>
        <taxon>Apiosporaceae</taxon>
        <taxon>Apiospora</taxon>
    </lineage>
</organism>